<evidence type="ECO:0000256" key="1">
    <source>
        <dbReference type="SAM" id="Phobius"/>
    </source>
</evidence>
<organism evidence="3 4">
    <name type="scientific">Telmatocola sphagniphila</name>
    <dbReference type="NCBI Taxonomy" id="1123043"/>
    <lineage>
        <taxon>Bacteria</taxon>
        <taxon>Pseudomonadati</taxon>
        <taxon>Planctomycetota</taxon>
        <taxon>Planctomycetia</taxon>
        <taxon>Gemmatales</taxon>
        <taxon>Gemmataceae</taxon>
    </lineage>
</organism>
<proteinExistence type="predicted"/>
<keyword evidence="4" id="KW-1185">Reference proteome</keyword>
<dbReference type="Proteomes" id="UP000676194">
    <property type="component" value="Chromosome"/>
</dbReference>
<dbReference type="InterPro" id="IPR011453">
    <property type="entry name" value="DUF1559"/>
</dbReference>
<keyword evidence="1" id="KW-0812">Transmembrane</keyword>
<keyword evidence="1" id="KW-1133">Transmembrane helix</keyword>
<evidence type="ECO:0000313" key="3">
    <source>
        <dbReference type="EMBL" id="QVL30051.1"/>
    </source>
</evidence>
<reference evidence="3" key="1">
    <citation type="submission" date="2021-05" db="EMBL/GenBank/DDBJ databases">
        <title>Complete genome sequence of the cellulolytic planctomycete Telmatocola sphagniphila SP2T and characterization of the first cellulase from planctomycetes.</title>
        <authorList>
            <person name="Rakitin A.L."/>
            <person name="Beletsky A.V."/>
            <person name="Naumoff D.G."/>
            <person name="Kulichevskaya I.S."/>
            <person name="Mardanov A.V."/>
            <person name="Ravin N.V."/>
            <person name="Dedysh S.N."/>
        </authorList>
    </citation>
    <scope>NUCLEOTIDE SEQUENCE</scope>
    <source>
        <strain evidence="3">SP2T</strain>
    </source>
</reference>
<dbReference type="EMBL" id="CP074694">
    <property type="protein sequence ID" value="QVL30051.1"/>
    <property type="molecule type" value="Genomic_DNA"/>
</dbReference>
<name>A0A8E6B2T9_9BACT</name>
<dbReference type="KEGG" id="tsph:KIH39_14405"/>
<dbReference type="RefSeq" id="WP_213493935.1">
    <property type="nucleotide sequence ID" value="NZ_CP074694.1"/>
</dbReference>
<dbReference type="Pfam" id="PF07963">
    <property type="entry name" value="N_methyl"/>
    <property type="match status" value="1"/>
</dbReference>
<keyword evidence="1" id="KW-0472">Membrane</keyword>
<evidence type="ECO:0000313" key="4">
    <source>
        <dbReference type="Proteomes" id="UP000676194"/>
    </source>
</evidence>
<evidence type="ECO:0000259" key="2">
    <source>
        <dbReference type="Pfam" id="PF07596"/>
    </source>
</evidence>
<dbReference type="Pfam" id="PF07596">
    <property type="entry name" value="SBP_bac_10"/>
    <property type="match status" value="1"/>
</dbReference>
<accession>A0A8E6B2T9</accession>
<dbReference type="Gene3D" id="3.30.700.10">
    <property type="entry name" value="Glycoprotein, Type 4 Pilin"/>
    <property type="match status" value="1"/>
</dbReference>
<dbReference type="AlphaFoldDB" id="A0A8E6B2T9"/>
<protein>
    <submittedName>
        <fullName evidence="3">DUF1559 domain-containing protein</fullName>
    </submittedName>
</protein>
<gene>
    <name evidence="3" type="ORF">KIH39_14405</name>
</gene>
<dbReference type="NCBIfam" id="TIGR02532">
    <property type="entry name" value="IV_pilin_GFxxxE"/>
    <property type="match status" value="1"/>
</dbReference>
<feature type="transmembrane region" description="Helical" evidence="1">
    <location>
        <begin position="12"/>
        <end position="35"/>
    </location>
</feature>
<sequence length="329" mass="35113">MSRSLHRNRKGFTLIELLVVIAIIAILIGLLLPAVQKVREAAARASSQNNLKQIGLALHSYNDTFGNLPNNGTNGYWPSPSVWKDNTGQVMTASWCYKILPYVEQNNQYNNYSATVKLKVFAEPARVNGGRGPATDGNTATNGGVSGINAADNPNNKALGAHTDYAGNWNVIQDGWNNKGVLNALTPSIQGIQDGSSNTIIVGGKAIQTSQYNGNNGWDWDETIGTGGWGGTCRGAMWDGIDNNYDNGHNPNYNLPVGGGSNDLARSIFKDGIYGVHGFNHNNSWGGPYAAVGLFLFGDGSVHSLSYTIDKVTMGKLLMPADGQVVTVP</sequence>
<dbReference type="PANTHER" id="PTHR30093">
    <property type="entry name" value="GENERAL SECRETION PATHWAY PROTEIN G"/>
    <property type="match status" value="1"/>
</dbReference>
<feature type="domain" description="DUF1559" evidence="2">
    <location>
        <begin position="36"/>
        <end position="311"/>
    </location>
</feature>
<dbReference type="PROSITE" id="PS00409">
    <property type="entry name" value="PROKAR_NTER_METHYL"/>
    <property type="match status" value="1"/>
</dbReference>
<dbReference type="PANTHER" id="PTHR30093:SF2">
    <property type="entry name" value="TYPE II SECRETION SYSTEM PROTEIN H"/>
    <property type="match status" value="1"/>
</dbReference>
<dbReference type="InterPro" id="IPR045584">
    <property type="entry name" value="Pilin-like"/>
</dbReference>
<dbReference type="SUPFAM" id="SSF54523">
    <property type="entry name" value="Pili subunits"/>
    <property type="match status" value="1"/>
</dbReference>
<dbReference type="InterPro" id="IPR012902">
    <property type="entry name" value="N_methyl_site"/>
</dbReference>